<keyword evidence="2" id="KW-0472">Membrane</keyword>
<feature type="coiled-coil region" evidence="1">
    <location>
        <begin position="45"/>
        <end position="100"/>
    </location>
</feature>
<sequence length="126" mass="14601">MNYIVGVNEFWFYIVLSALAGILVTWFYFKARIEAEVNTKERQLREGHKKQLLELQAELQLSNEQVATLTSENQNLLGKVNSLAAKCDALVSEVEQYELRHKQIEFEVATVQKYYKDARIDTTITI</sequence>
<evidence type="ECO:0000256" key="2">
    <source>
        <dbReference type="SAM" id="Phobius"/>
    </source>
</evidence>
<dbReference type="AlphaFoldDB" id="A0A7Y0S582"/>
<evidence type="ECO:0000256" key="1">
    <source>
        <dbReference type="SAM" id="Coils"/>
    </source>
</evidence>
<proteinExistence type="predicted"/>
<evidence type="ECO:0000313" key="4">
    <source>
        <dbReference type="Proteomes" id="UP000555836"/>
    </source>
</evidence>
<keyword evidence="1" id="KW-0175">Coiled coil</keyword>
<evidence type="ECO:0000313" key="3">
    <source>
        <dbReference type="EMBL" id="NMU26560.1"/>
    </source>
</evidence>
<dbReference type="Proteomes" id="UP000555836">
    <property type="component" value="Unassembled WGS sequence"/>
</dbReference>
<feature type="transmembrane region" description="Helical" evidence="2">
    <location>
        <begin position="12"/>
        <end position="29"/>
    </location>
</feature>
<gene>
    <name evidence="3" type="ORF">HKB21_13125</name>
</gene>
<dbReference type="RefSeq" id="WP_140095620.1">
    <property type="nucleotide sequence ID" value="NZ_CP046761.1"/>
</dbReference>
<dbReference type="EMBL" id="JABCLD010001222">
    <property type="protein sequence ID" value="NMU26560.1"/>
    <property type="molecule type" value="Genomic_DNA"/>
</dbReference>
<organism evidence="3 4">
    <name type="scientific">Vibrio parahaemolyticus</name>
    <dbReference type="NCBI Taxonomy" id="670"/>
    <lineage>
        <taxon>Bacteria</taxon>
        <taxon>Pseudomonadati</taxon>
        <taxon>Pseudomonadota</taxon>
        <taxon>Gammaproteobacteria</taxon>
        <taxon>Vibrionales</taxon>
        <taxon>Vibrionaceae</taxon>
        <taxon>Vibrio</taxon>
    </lineage>
</organism>
<reference evidence="3 4" key="1">
    <citation type="submission" date="2020-04" db="EMBL/GenBank/DDBJ databases">
        <title>Whole-genome sequencing of Vibrio spp. from China reveals different genetic environments of blaCTX-M-14 among diverse lineages.</title>
        <authorList>
            <person name="Zheng Z."/>
            <person name="Ye L."/>
            <person name="Chen S."/>
        </authorList>
    </citation>
    <scope>NUCLEOTIDE SEQUENCE [LARGE SCALE GENOMIC DNA]</scope>
    <source>
        <strain evidence="3 4">Vb0574</strain>
    </source>
</reference>
<accession>A0A7Y0S582</accession>
<keyword evidence="2" id="KW-1133">Transmembrane helix</keyword>
<name>A0A7Y0S582_VIBPH</name>
<keyword evidence="2" id="KW-0812">Transmembrane</keyword>
<protein>
    <submittedName>
        <fullName evidence="3">Uncharacterized protein</fullName>
    </submittedName>
</protein>
<comment type="caution">
    <text evidence="3">The sequence shown here is derived from an EMBL/GenBank/DDBJ whole genome shotgun (WGS) entry which is preliminary data.</text>
</comment>